<evidence type="ECO:0000256" key="10">
    <source>
        <dbReference type="PROSITE-ProRule" id="PRU00277"/>
    </source>
</evidence>
<dbReference type="Gene3D" id="3.10.50.40">
    <property type="match status" value="1"/>
</dbReference>
<dbReference type="EMBL" id="JACOOR010000001">
    <property type="protein sequence ID" value="MBC5658450.1"/>
    <property type="molecule type" value="Genomic_DNA"/>
</dbReference>
<dbReference type="GO" id="GO:0051301">
    <property type="term" value="P:cell division"/>
    <property type="evidence" value="ECO:0007669"/>
    <property type="project" value="UniProtKB-KW"/>
</dbReference>
<evidence type="ECO:0000313" key="12">
    <source>
        <dbReference type="EMBL" id="MBC5658450.1"/>
    </source>
</evidence>
<dbReference type="InterPro" id="IPR037041">
    <property type="entry name" value="Trigger_fac_C_sf"/>
</dbReference>
<evidence type="ECO:0000256" key="5">
    <source>
        <dbReference type="ARBA" id="ARBA00023110"/>
    </source>
</evidence>
<dbReference type="InterPro" id="IPR001179">
    <property type="entry name" value="PPIase_FKBP_dom"/>
</dbReference>
<reference evidence="12" key="1">
    <citation type="submission" date="2020-08" db="EMBL/GenBank/DDBJ databases">
        <title>Genome public.</title>
        <authorList>
            <person name="Liu C."/>
            <person name="Sun Q."/>
        </authorList>
    </citation>
    <scope>NUCLEOTIDE SEQUENCE</scope>
    <source>
        <strain evidence="12">NSJ-68</strain>
    </source>
</reference>
<dbReference type="GO" id="GO:0006457">
    <property type="term" value="P:protein folding"/>
    <property type="evidence" value="ECO:0007669"/>
    <property type="project" value="InterPro"/>
</dbReference>
<dbReference type="GO" id="GO:0005737">
    <property type="term" value="C:cytoplasm"/>
    <property type="evidence" value="ECO:0007669"/>
    <property type="project" value="UniProtKB-SubCell"/>
</dbReference>
<dbReference type="SUPFAM" id="SSF109998">
    <property type="entry name" value="Triger factor/SurA peptide-binding domain-like"/>
    <property type="match status" value="1"/>
</dbReference>
<evidence type="ECO:0000256" key="7">
    <source>
        <dbReference type="ARBA" id="ARBA00023235"/>
    </source>
</evidence>
<keyword evidence="6" id="KW-0143">Chaperone</keyword>
<dbReference type="FunFam" id="3.10.50.40:FF:000001">
    <property type="entry name" value="Trigger factor"/>
    <property type="match status" value="1"/>
</dbReference>
<sequence length="352" mass="38636">MKKRWMTAALVCVLALTGGCGKSKSTDTAKTETETGIASLYPDSKITKLGNYKGVEVAKADLEVTDDEIQTEIDNLLASNPTYTKLDKTVVEDGDWVNIDYVGKLDGEAFEGGTSPEGGYDLLIGSGSFIDGFEDGLIGKEVGTSFELPLTFPETYTPNPDLAGQDVVFEVTVNAIEEETTPEWNDEFVQANTEYDSVDAYMEGTRTSLQEQKDSQKEYYVMQAIVDDSEFACADSDIQSLVDTKTKQYESYASMYGMELADFLSAVGVSEDSLKEDAQFQVQCALVIDAIAKAENMTISDEEYQTGLEDLAKQYSADSTEGFEEQYGKDEVVNSLLYDKVLDYVAEQAVVK</sequence>
<evidence type="ECO:0000256" key="8">
    <source>
        <dbReference type="ARBA" id="ARBA00023306"/>
    </source>
</evidence>
<comment type="similarity">
    <text evidence="3">Belongs to the FKBP-type PPIase family. Tig subfamily.</text>
</comment>
<dbReference type="InterPro" id="IPR027304">
    <property type="entry name" value="Trigger_fact/SurA_dom_sf"/>
</dbReference>
<evidence type="ECO:0000256" key="4">
    <source>
        <dbReference type="ARBA" id="ARBA00022618"/>
    </source>
</evidence>
<comment type="caution">
    <text evidence="12">The sequence shown here is derived from an EMBL/GenBank/DDBJ whole genome shotgun (WGS) entry which is preliminary data.</text>
</comment>
<dbReference type="GO" id="GO:0015031">
    <property type="term" value="P:protein transport"/>
    <property type="evidence" value="ECO:0007669"/>
    <property type="project" value="InterPro"/>
</dbReference>
<dbReference type="EC" id="5.2.1.8" evidence="10"/>
<gene>
    <name evidence="12" type="primary">tig</name>
    <name evidence="12" type="ORF">H8S44_01445</name>
</gene>
<dbReference type="NCBIfam" id="TIGR00115">
    <property type="entry name" value="tig"/>
    <property type="match status" value="1"/>
</dbReference>
<dbReference type="SUPFAM" id="SSF54534">
    <property type="entry name" value="FKBP-like"/>
    <property type="match status" value="1"/>
</dbReference>
<evidence type="ECO:0000256" key="1">
    <source>
        <dbReference type="ARBA" id="ARBA00000971"/>
    </source>
</evidence>
<dbReference type="AlphaFoldDB" id="A0A923RMI6"/>
<proteinExistence type="inferred from homology"/>
<evidence type="ECO:0000313" key="13">
    <source>
        <dbReference type="Proteomes" id="UP000649345"/>
    </source>
</evidence>
<dbReference type="InterPro" id="IPR046357">
    <property type="entry name" value="PPIase_dom_sf"/>
</dbReference>
<evidence type="ECO:0000256" key="9">
    <source>
        <dbReference type="ARBA" id="ARBA00024849"/>
    </source>
</evidence>
<dbReference type="Proteomes" id="UP000649345">
    <property type="component" value="Unassembled WGS sequence"/>
</dbReference>
<evidence type="ECO:0000256" key="3">
    <source>
        <dbReference type="ARBA" id="ARBA00005464"/>
    </source>
</evidence>
<keyword evidence="4" id="KW-0132">Cell division</keyword>
<dbReference type="Pfam" id="PF00254">
    <property type="entry name" value="FKBP_C"/>
    <property type="match status" value="1"/>
</dbReference>
<feature type="domain" description="PPIase FKBP-type" evidence="11">
    <location>
        <begin position="94"/>
        <end position="156"/>
    </location>
</feature>
<dbReference type="Pfam" id="PF05698">
    <property type="entry name" value="Trigger_C"/>
    <property type="match status" value="1"/>
</dbReference>
<comment type="catalytic activity">
    <reaction evidence="1 10">
        <text>[protein]-peptidylproline (omega=180) = [protein]-peptidylproline (omega=0)</text>
        <dbReference type="Rhea" id="RHEA:16237"/>
        <dbReference type="Rhea" id="RHEA-COMP:10747"/>
        <dbReference type="Rhea" id="RHEA-COMP:10748"/>
        <dbReference type="ChEBI" id="CHEBI:83833"/>
        <dbReference type="ChEBI" id="CHEBI:83834"/>
        <dbReference type="EC" id="5.2.1.8"/>
    </reaction>
</comment>
<evidence type="ECO:0000256" key="6">
    <source>
        <dbReference type="ARBA" id="ARBA00023186"/>
    </source>
</evidence>
<organism evidence="12 13">
    <name type="scientific">Anaerosacchariphilus hominis</name>
    <dbReference type="NCBI Taxonomy" id="2763017"/>
    <lineage>
        <taxon>Bacteria</taxon>
        <taxon>Bacillati</taxon>
        <taxon>Bacillota</taxon>
        <taxon>Clostridia</taxon>
        <taxon>Lachnospirales</taxon>
        <taxon>Lachnospiraceae</taxon>
        <taxon>Anaerosacchariphilus</taxon>
    </lineage>
</organism>
<dbReference type="Gene3D" id="1.10.3120.10">
    <property type="entry name" value="Trigger factor, C-terminal domain"/>
    <property type="match status" value="1"/>
</dbReference>
<dbReference type="PROSITE" id="PS50059">
    <property type="entry name" value="FKBP_PPIASE"/>
    <property type="match status" value="1"/>
</dbReference>
<comment type="subcellular location">
    <subcellularLocation>
        <location evidence="2">Cytoplasm</location>
    </subcellularLocation>
</comment>
<comment type="function">
    <text evidence="9">Involved in protein export. Acts as a chaperone by maintaining the newly synthesized protein in an open conformation. Functions as a peptidyl-prolyl cis-trans isomerase.</text>
</comment>
<dbReference type="PROSITE" id="PS51257">
    <property type="entry name" value="PROKAR_LIPOPROTEIN"/>
    <property type="match status" value="1"/>
</dbReference>
<protein>
    <recommendedName>
        <fullName evidence="10">peptidylprolyl isomerase</fullName>
        <ecNumber evidence="10">5.2.1.8</ecNumber>
    </recommendedName>
</protein>
<dbReference type="InterPro" id="IPR008880">
    <property type="entry name" value="Trigger_fac_C"/>
</dbReference>
<keyword evidence="7 10" id="KW-0413">Isomerase</keyword>
<evidence type="ECO:0000256" key="2">
    <source>
        <dbReference type="ARBA" id="ARBA00004496"/>
    </source>
</evidence>
<keyword evidence="13" id="KW-1185">Reference proteome</keyword>
<dbReference type="GO" id="GO:0003755">
    <property type="term" value="F:peptidyl-prolyl cis-trans isomerase activity"/>
    <property type="evidence" value="ECO:0007669"/>
    <property type="project" value="UniProtKB-KW"/>
</dbReference>
<evidence type="ECO:0000259" key="11">
    <source>
        <dbReference type="PROSITE" id="PS50059"/>
    </source>
</evidence>
<keyword evidence="5 10" id="KW-0697">Rotamase</keyword>
<dbReference type="InterPro" id="IPR005215">
    <property type="entry name" value="Trig_fac"/>
</dbReference>
<keyword evidence="8" id="KW-0131">Cell cycle</keyword>
<accession>A0A923RMI6</accession>
<name>A0A923RMI6_9FIRM</name>
<dbReference type="RefSeq" id="WP_186872833.1">
    <property type="nucleotide sequence ID" value="NZ_JACOOR010000001.1"/>
</dbReference>